<evidence type="ECO:0008006" key="5">
    <source>
        <dbReference type="Google" id="ProtNLM"/>
    </source>
</evidence>
<evidence type="ECO:0000313" key="4">
    <source>
        <dbReference type="Proteomes" id="UP000316770"/>
    </source>
</evidence>
<evidence type="ECO:0000313" key="3">
    <source>
        <dbReference type="EMBL" id="QDV55931.1"/>
    </source>
</evidence>
<dbReference type="EMBL" id="CP036318">
    <property type="protein sequence ID" value="QDV55931.1"/>
    <property type="molecule type" value="Genomic_DNA"/>
</dbReference>
<evidence type="ECO:0000256" key="1">
    <source>
        <dbReference type="SAM" id="MobiDB-lite"/>
    </source>
</evidence>
<dbReference type="RefSeq" id="WP_232530120.1">
    <property type="nucleotide sequence ID" value="NZ_CP036318.1"/>
</dbReference>
<organism evidence="3 4">
    <name type="scientific">Rosistilla oblonga</name>
    <dbReference type="NCBI Taxonomy" id="2527990"/>
    <lineage>
        <taxon>Bacteria</taxon>
        <taxon>Pseudomonadati</taxon>
        <taxon>Planctomycetota</taxon>
        <taxon>Planctomycetia</taxon>
        <taxon>Pirellulales</taxon>
        <taxon>Pirellulaceae</taxon>
        <taxon>Rosistilla</taxon>
    </lineage>
</organism>
<reference evidence="3 4" key="1">
    <citation type="submission" date="2019-02" db="EMBL/GenBank/DDBJ databases">
        <title>Deep-cultivation of Planctomycetes and their phenomic and genomic characterization uncovers novel biology.</title>
        <authorList>
            <person name="Wiegand S."/>
            <person name="Jogler M."/>
            <person name="Boedeker C."/>
            <person name="Pinto D."/>
            <person name="Vollmers J."/>
            <person name="Rivas-Marin E."/>
            <person name="Kohn T."/>
            <person name="Peeters S.H."/>
            <person name="Heuer A."/>
            <person name="Rast P."/>
            <person name="Oberbeckmann S."/>
            <person name="Bunk B."/>
            <person name="Jeske O."/>
            <person name="Meyerdierks A."/>
            <person name="Storesund J.E."/>
            <person name="Kallscheuer N."/>
            <person name="Luecker S."/>
            <person name="Lage O.M."/>
            <person name="Pohl T."/>
            <person name="Merkel B.J."/>
            <person name="Hornburger P."/>
            <person name="Mueller R.-W."/>
            <person name="Bruemmer F."/>
            <person name="Labrenz M."/>
            <person name="Spormann A.M."/>
            <person name="Op den Camp H."/>
            <person name="Overmann J."/>
            <person name="Amann R."/>
            <person name="Jetten M.S.M."/>
            <person name="Mascher T."/>
            <person name="Medema M.H."/>
            <person name="Devos D.P."/>
            <person name="Kaster A.-K."/>
            <person name="Ovreas L."/>
            <person name="Rohde M."/>
            <person name="Galperin M.Y."/>
            <person name="Jogler C."/>
        </authorList>
    </citation>
    <scope>NUCLEOTIDE SEQUENCE [LARGE SCALE GENOMIC DNA]</scope>
    <source>
        <strain evidence="3 4">Mal33</strain>
    </source>
</reference>
<keyword evidence="2" id="KW-0732">Signal</keyword>
<feature type="signal peptide" evidence="2">
    <location>
        <begin position="1"/>
        <end position="25"/>
    </location>
</feature>
<sequence length="636" mass="71279" precursor="true">MKLSFLRTLSLAAILSLGLHWHAPASLSAQDDAAPAAGQPTATGPNIQQRQTQVAENYKRLEELLIRLADVEASTHPERAALLRRAARQSSETFVLKQLEEASQALDRKQFQLAIENQSSASQNLAGLLKLLLTEDRQERIREEKDRIKRIKQDIERRLRQQTATRARTENGVDTEELKDEQGEIAEKTKALSEELSGEEEGSDPSQDSQSDEQSQDGESGKSKDSDQQSMPSEGEGSEESSGKPKPSEGQKSDGESKSDDQKPTGEEKEPSGDDKKPADGSKPKEDSKPSDGKPSDQSKESSGDPKSDSESKPGGEQKPSEGGKPQQGQPQQGQPQQGQQGQDSQQQQQQDEQQEQPQTPQDSAAKRLDQAQQKMREAEQQLEDAKRDGAIEKQREAEQLLRQAIEDLDRILRQLREEEKERELARLEARFRKMAEMQSEVYERTKELDEIPAEIRDRSVDIRAGNLAFEEKKIILEADRALLVLKEEGSSVAFPEVVQQMRGDMQRVSERLTESKIGPITQGLEEDILAAIEEMIAALQQAQREQEEKKNKPKPPGQPQQGQPGESPLVQPIAELKLIRTLEMRIKTTTERYAKMLPDGTPELPAELGELVDELSQRQLRLYRVTRDIVLKKNR</sequence>
<feature type="region of interest" description="Disordered" evidence="1">
    <location>
        <begin position="161"/>
        <end position="392"/>
    </location>
</feature>
<protein>
    <recommendedName>
        <fullName evidence="5">Chromosome partition protein Smc</fullName>
    </recommendedName>
</protein>
<feature type="compositionally biased region" description="Basic and acidic residues" evidence="1">
    <location>
        <begin position="241"/>
        <end position="322"/>
    </location>
</feature>
<evidence type="ECO:0000256" key="2">
    <source>
        <dbReference type="SAM" id="SignalP"/>
    </source>
</evidence>
<feature type="compositionally biased region" description="Low complexity" evidence="1">
    <location>
        <begin position="31"/>
        <end position="45"/>
    </location>
</feature>
<accession>A0A518IS80</accession>
<name>A0A518IS80_9BACT</name>
<dbReference type="AlphaFoldDB" id="A0A518IS80"/>
<feature type="compositionally biased region" description="Low complexity" evidence="1">
    <location>
        <begin position="323"/>
        <end position="364"/>
    </location>
</feature>
<gene>
    <name evidence="3" type="ORF">Mal33_19100</name>
</gene>
<keyword evidence="4" id="KW-1185">Reference proteome</keyword>
<feature type="compositionally biased region" description="Basic and acidic residues" evidence="1">
    <location>
        <begin position="180"/>
        <end position="193"/>
    </location>
</feature>
<dbReference type="Proteomes" id="UP000316770">
    <property type="component" value="Chromosome"/>
</dbReference>
<feature type="chain" id="PRO_5021975785" description="Chromosome partition protein Smc" evidence="2">
    <location>
        <begin position="26"/>
        <end position="636"/>
    </location>
</feature>
<feature type="region of interest" description="Disordered" evidence="1">
    <location>
        <begin position="541"/>
        <end position="571"/>
    </location>
</feature>
<feature type="compositionally biased region" description="Basic and acidic residues" evidence="1">
    <location>
        <begin position="365"/>
        <end position="392"/>
    </location>
</feature>
<proteinExistence type="predicted"/>
<feature type="region of interest" description="Disordered" evidence="1">
    <location>
        <begin position="31"/>
        <end position="52"/>
    </location>
</feature>